<dbReference type="PANTHER" id="PTHR48081:SF8">
    <property type="entry name" value="ALPHA_BETA HYDROLASE FOLD-3 DOMAIN-CONTAINING PROTEIN-RELATED"/>
    <property type="match status" value="1"/>
</dbReference>
<keyword evidence="1 3" id="KW-0378">Hydrolase</keyword>
<sequence length="343" mass="37585">MRQKFEALFARFICALPKGLIRLMVGPAVTVNGKTLDPYVQFILEISPPQFGDQLTPEHLRFDIEQSGPMLAPKPDRSIETTELIIQGGGHDVPALFIAPKKLIDRVTPVLVYFHGGGHVAGSPKSHHGICSKIASYAKCKVISIDYRMAPEHVFPAGIEDCIAAYDYVVDHAENFRIDARKIIIGGDSAGGNIAAILAQQLKDHDQPPCLQMLWVPWVDLAHFHPSISTFGKGYLLDETLIQWFIDLYIPADVDKKDPRISPLYGVVEGVCPAIISTAAFDPLRDEGMAYASKLAEAGVSVDATCYEGLPHPMLNLSGHVKSAKAAFEQSLDKMVNFLEKTP</sequence>
<accession>A0AA52EHU5</accession>
<dbReference type="InterPro" id="IPR029058">
    <property type="entry name" value="AB_hydrolase_fold"/>
</dbReference>
<name>A0AA52EHU5_9PROT</name>
<dbReference type="PANTHER" id="PTHR48081">
    <property type="entry name" value="AB HYDROLASE SUPERFAMILY PROTEIN C4A8.06C"/>
    <property type="match status" value="1"/>
</dbReference>
<gene>
    <name evidence="3" type="ORF">QGN29_05945</name>
</gene>
<dbReference type="KEGG" id="tmk:QGN29_05945"/>
<dbReference type="InterPro" id="IPR050300">
    <property type="entry name" value="GDXG_lipolytic_enzyme"/>
</dbReference>
<dbReference type="GO" id="GO:0016787">
    <property type="term" value="F:hydrolase activity"/>
    <property type="evidence" value="ECO:0007669"/>
    <property type="project" value="UniProtKB-KW"/>
</dbReference>
<protein>
    <submittedName>
        <fullName evidence="3">Alpha/beta hydrolase</fullName>
    </submittedName>
</protein>
<dbReference type="Gene3D" id="3.40.50.1820">
    <property type="entry name" value="alpha/beta hydrolase"/>
    <property type="match status" value="1"/>
</dbReference>
<dbReference type="AlphaFoldDB" id="A0AA52EHU5"/>
<dbReference type="RefSeq" id="WP_310799778.1">
    <property type="nucleotide sequence ID" value="NZ_CP123872.1"/>
</dbReference>
<dbReference type="Pfam" id="PF07859">
    <property type="entry name" value="Abhydrolase_3"/>
    <property type="match status" value="1"/>
</dbReference>
<proteinExistence type="predicted"/>
<organism evidence="3 4">
    <name type="scientific">Temperatibacter marinus</name>
    <dbReference type="NCBI Taxonomy" id="1456591"/>
    <lineage>
        <taxon>Bacteria</taxon>
        <taxon>Pseudomonadati</taxon>
        <taxon>Pseudomonadota</taxon>
        <taxon>Alphaproteobacteria</taxon>
        <taxon>Kordiimonadales</taxon>
        <taxon>Temperatibacteraceae</taxon>
        <taxon>Temperatibacter</taxon>
    </lineage>
</organism>
<evidence type="ECO:0000259" key="2">
    <source>
        <dbReference type="Pfam" id="PF07859"/>
    </source>
</evidence>
<dbReference type="SUPFAM" id="SSF53474">
    <property type="entry name" value="alpha/beta-Hydrolases"/>
    <property type="match status" value="1"/>
</dbReference>
<dbReference type="InterPro" id="IPR013094">
    <property type="entry name" value="AB_hydrolase_3"/>
</dbReference>
<keyword evidence="4" id="KW-1185">Reference proteome</keyword>
<reference evidence="3" key="1">
    <citation type="submission" date="2023-04" db="EMBL/GenBank/DDBJ databases">
        <title>Complete genome sequence of Temperatibacter marinus.</title>
        <authorList>
            <person name="Rong J.-C."/>
            <person name="Yi M.-L."/>
            <person name="Zhao Q."/>
        </authorList>
    </citation>
    <scope>NUCLEOTIDE SEQUENCE</scope>
    <source>
        <strain evidence="3">NBRC 110045</strain>
    </source>
</reference>
<evidence type="ECO:0000313" key="3">
    <source>
        <dbReference type="EMBL" id="WND03913.1"/>
    </source>
</evidence>
<dbReference type="Proteomes" id="UP001268683">
    <property type="component" value="Chromosome"/>
</dbReference>
<dbReference type="EMBL" id="CP123872">
    <property type="protein sequence ID" value="WND03913.1"/>
    <property type="molecule type" value="Genomic_DNA"/>
</dbReference>
<evidence type="ECO:0000313" key="4">
    <source>
        <dbReference type="Proteomes" id="UP001268683"/>
    </source>
</evidence>
<evidence type="ECO:0000256" key="1">
    <source>
        <dbReference type="ARBA" id="ARBA00022801"/>
    </source>
</evidence>
<feature type="domain" description="Alpha/beta hydrolase fold-3" evidence="2">
    <location>
        <begin position="111"/>
        <end position="314"/>
    </location>
</feature>